<keyword evidence="6 8" id="KW-0067">ATP-binding</keyword>
<evidence type="ECO:0000256" key="2">
    <source>
        <dbReference type="ARBA" id="ARBA00022679"/>
    </source>
</evidence>
<comment type="catalytic activity">
    <reaction evidence="8">
        <text>L-homoserine + ATP = O-phospho-L-homoserine + ADP + H(+)</text>
        <dbReference type="Rhea" id="RHEA:13985"/>
        <dbReference type="ChEBI" id="CHEBI:15378"/>
        <dbReference type="ChEBI" id="CHEBI:30616"/>
        <dbReference type="ChEBI" id="CHEBI:57476"/>
        <dbReference type="ChEBI" id="CHEBI:57590"/>
        <dbReference type="ChEBI" id="CHEBI:456216"/>
        <dbReference type="EC" id="2.7.1.39"/>
    </reaction>
</comment>
<evidence type="ECO:0000313" key="12">
    <source>
        <dbReference type="Proteomes" id="UP001549366"/>
    </source>
</evidence>
<keyword evidence="12" id="KW-1185">Reference proteome</keyword>
<evidence type="ECO:0000256" key="1">
    <source>
        <dbReference type="ARBA" id="ARBA00022605"/>
    </source>
</evidence>
<keyword evidence="1 8" id="KW-0028">Amino-acid biosynthesis</keyword>
<accession>A0ABV2SJ18</accession>
<evidence type="ECO:0000256" key="8">
    <source>
        <dbReference type="HAMAP-Rule" id="MF_00301"/>
    </source>
</evidence>
<reference evidence="11 12" key="1">
    <citation type="submission" date="2024-06" db="EMBL/GenBank/DDBJ databases">
        <title>Genomic Encyclopedia of Type Strains, Phase V (KMG-V): Genome sequencing to study the core and pangenomes of soil and plant-associated prokaryotes.</title>
        <authorList>
            <person name="Whitman W."/>
        </authorList>
    </citation>
    <scope>NUCLEOTIDE SEQUENCE [LARGE SCALE GENOMIC DNA]</scope>
    <source>
        <strain evidence="11 12">NE40</strain>
    </source>
</reference>
<dbReference type="NCBIfam" id="TIGR00938">
    <property type="entry name" value="thrB_alt"/>
    <property type="match status" value="1"/>
</dbReference>
<keyword evidence="3 8" id="KW-0791">Threonine biosynthesis</keyword>
<evidence type="ECO:0000256" key="6">
    <source>
        <dbReference type="ARBA" id="ARBA00022840"/>
    </source>
</evidence>
<dbReference type="Pfam" id="PF01636">
    <property type="entry name" value="APH"/>
    <property type="match status" value="1"/>
</dbReference>
<dbReference type="NCBIfam" id="NF003558">
    <property type="entry name" value="PRK05231.1"/>
    <property type="match status" value="1"/>
</dbReference>
<comment type="similarity">
    <text evidence="7 8">Belongs to the pseudomonas-type ThrB family.</text>
</comment>
<dbReference type="SUPFAM" id="SSF56112">
    <property type="entry name" value="Protein kinase-like (PK-like)"/>
    <property type="match status" value="1"/>
</dbReference>
<dbReference type="EMBL" id="JBEWTB010000002">
    <property type="protein sequence ID" value="MET4757246.1"/>
    <property type="molecule type" value="Genomic_DNA"/>
</dbReference>
<dbReference type="GO" id="GO:0004413">
    <property type="term" value="F:homoserine kinase activity"/>
    <property type="evidence" value="ECO:0007669"/>
    <property type="project" value="UniProtKB-EC"/>
</dbReference>
<evidence type="ECO:0000256" key="5">
    <source>
        <dbReference type="ARBA" id="ARBA00022777"/>
    </source>
</evidence>
<evidence type="ECO:0000256" key="3">
    <source>
        <dbReference type="ARBA" id="ARBA00022697"/>
    </source>
</evidence>
<evidence type="ECO:0000256" key="9">
    <source>
        <dbReference type="NCBIfam" id="TIGR00938"/>
    </source>
</evidence>
<evidence type="ECO:0000256" key="4">
    <source>
        <dbReference type="ARBA" id="ARBA00022741"/>
    </source>
</evidence>
<protein>
    <recommendedName>
        <fullName evidence="8 9">Homoserine kinase</fullName>
        <shortName evidence="8">HK</shortName>
        <shortName evidence="8">HSK</shortName>
        <ecNumber evidence="8 9">2.7.1.39</ecNumber>
    </recommendedName>
</protein>
<sequence>MSVYTHLSASDIESLLSHYDLGALYDFTGIESGVENTNYFIDLKSGSTQQRYVLTLFEYLPEETLPFFINFTTELSEGGIRVPAPIRDRQGQALHTLKGKPCLISPCFSGRHLTTISAEHCSQVGTQLAKLHRIGQKSSLQQENQRGIPWLKLQVNRLSSLVPSEEAGQMLTLWQDITSELSTYERSTFSQLPAGLIHGDLFHDNVLFDQGKITGIIDFYNACHDCLLYDLAVTVNDWCINPDLSLNDNRLTAITHAYSQVRSFTPQEREAWPLMLRLAAFRFWISRIITFVHPEQEVDKEHKENQVLNFKDPDEFKKMVFLRSQENIPVLP</sequence>
<dbReference type="Gene3D" id="3.30.200.20">
    <property type="entry name" value="Phosphorylase Kinase, domain 1"/>
    <property type="match status" value="1"/>
</dbReference>
<dbReference type="InterPro" id="IPR011009">
    <property type="entry name" value="Kinase-like_dom_sf"/>
</dbReference>
<keyword evidence="5 8" id="KW-0418">Kinase</keyword>
<dbReference type="PANTHER" id="PTHR21064:SF6">
    <property type="entry name" value="AMINOGLYCOSIDE PHOSPHOTRANSFERASE DOMAIN-CONTAINING PROTEIN"/>
    <property type="match status" value="1"/>
</dbReference>
<proteinExistence type="inferred from homology"/>
<dbReference type="RefSeq" id="WP_354007414.1">
    <property type="nucleotide sequence ID" value="NZ_JBEWTA010000001.1"/>
</dbReference>
<dbReference type="HAMAP" id="MF_00301">
    <property type="entry name" value="Homoser_kinase_2"/>
    <property type="match status" value="1"/>
</dbReference>
<gene>
    <name evidence="8" type="primary">thrB</name>
    <name evidence="11" type="ORF">V5J35_002438</name>
</gene>
<dbReference type="CDD" id="cd05153">
    <property type="entry name" value="HomoserineK_II"/>
    <property type="match status" value="1"/>
</dbReference>
<feature type="domain" description="Aminoglycoside phosphotransferase" evidence="10">
    <location>
        <begin position="27"/>
        <end position="260"/>
    </location>
</feature>
<comment type="pathway">
    <text evidence="8">Amino-acid biosynthesis; L-threonine biosynthesis; L-threonine from L-aspartate: step 4/5.</text>
</comment>
<evidence type="ECO:0000259" key="10">
    <source>
        <dbReference type="Pfam" id="PF01636"/>
    </source>
</evidence>
<comment type="caution">
    <text evidence="11">The sequence shown here is derived from an EMBL/GenBank/DDBJ whole genome shotgun (WGS) entry which is preliminary data.</text>
</comment>
<keyword evidence="4 8" id="KW-0547">Nucleotide-binding</keyword>
<dbReference type="Proteomes" id="UP001549366">
    <property type="component" value="Unassembled WGS sequence"/>
</dbReference>
<dbReference type="InterPro" id="IPR005280">
    <property type="entry name" value="Homoserine_kinase_II"/>
</dbReference>
<evidence type="ECO:0000256" key="7">
    <source>
        <dbReference type="ARBA" id="ARBA00038240"/>
    </source>
</evidence>
<dbReference type="EC" id="2.7.1.39" evidence="8 9"/>
<evidence type="ECO:0000313" key="11">
    <source>
        <dbReference type="EMBL" id="MET4757246.1"/>
    </source>
</evidence>
<organism evidence="11 12">
    <name type="scientific">Endozoicomonas lisbonensis</name>
    <dbReference type="NCBI Taxonomy" id="3120522"/>
    <lineage>
        <taxon>Bacteria</taxon>
        <taxon>Pseudomonadati</taxon>
        <taxon>Pseudomonadota</taxon>
        <taxon>Gammaproteobacteria</taxon>
        <taxon>Oceanospirillales</taxon>
        <taxon>Endozoicomonadaceae</taxon>
        <taxon>Endozoicomonas</taxon>
    </lineage>
</organism>
<dbReference type="InterPro" id="IPR050249">
    <property type="entry name" value="Pseudomonas-type_ThrB"/>
</dbReference>
<keyword evidence="2 8" id="KW-0808">Transferase</keyword>
<dbReference type="InterPro" id="IPR002575">
    <property type="entry name" value="Aminoglycoside_PTrfase"/>
</dbReference>
<name>A0ABV2SJ18_9GAMM</name>
<dbReference type="Gene3D" id="3.90.1200.10">
    <property type="match status" value="1"/>
</dbReference>
<dbReference type="PANTHER" id="PTHR21064">
    <property type="entry name" value="AMINOGLYCOSIDE PHOSPHOTRANSFERASE DOMAIN-CONTAINING PROTEIN-RELATED"/>
    <property type="match status" value="1"/>
</dbReference>